<dbReference type="InterPro" id="IPR036872">
    <property type="entry name" value="CH_dom_sf"/>
</dbReference>
<dbReference type="GO" id="GO:0005884">
    <property type="term" value="C:actin filament"/>
    <property type="evidence" value="ECO:0007669"/>
    <property type="project" value="TreeGrafter"/>
</dbReference>
<comment type="subunit">
    <text evidence="1">Interacts with F-actin.</text>
</comment>
<keyword evidence="3" id="KW-0009">Actin-binding</keyword>
<comment type="caution">
    <text evidence="7">The sequence shown here is derived from an EMBL/GenBank/DDBJ whole genome shotgun (WGS) entry which is preliminary data.</text>
</comment>
<feature type="compositionally biased region" description="Polar residues" evidence="5">
    <location>
        <begin position="160"/>
        <end position="171"/>
    </location>
</feature>
<evidence type="ECO:0000313" key="8">
    <source>
        <dbReference type="Proteomes" id="UP001190700"/>
    </source>
</evidence>
<dbReference type="SUPFAM" id="SSF47576">
    <property type="entry name" value="Calponin-homology domain, CH-domain"/>
    <property type="match status" value="1"/>
</dbReference>
<feature type="compositionally biased region" description="Polar residues" evidence="5">
    <location>
        <begin position="73"/>
        <end position="83"/>
    </location>
</feature>
<evidence type="ECO:0000256" key="5">
    <source>
        <dbReference type="SAM" id="MobiDB-lite"/>
    </source>
</evidence>
<feature type="domain" description="Calponin-homology (CH)" evidence="6">
    <location>
        <begin position="905"/>
        <end position="1028"/>
    </location>
</feature>
<evidence type="ECO:0000259" key="6">
    <source>
        <dbReference type="PROSITE" id="PS50021"/>
    </source>
</evidence>
<feature type="coiled-coil region" evidence="4">
    <location>
        <begin position="737"/>
        <end position="785"/>
    </location>
</feature>
<dbReference type="GO" id="GO:0032432">
    <property type="term" value="C:actin filament bundle"/>
    <property type="evidence" value="ECO:0007669"/>
    <property type="project" value="TreeGrafter"/>
</dbReference>
<dbReference type="AlphaFoldDB" id="A0AAE0GH08"/>
<proteinExistence type="predicted"/>
<evidence type="ECO:0000256" key="1">
    <source>
        <dbReference type="ARBA" id="ARBA00011385"/>
    </source>
</evidence>
<protein>
    <recommendedName>
        <fullName evidence="6">Calponin-homology (CH) domain-containing protein</fullName>
    </recommendedName>
</protein>
<dbReference type="InterPro" id="IPR001715">
    <property type="entry name" value="CH_dom"/>
</dbReference>
<feature type="region of interest" description="Disordered" evidence="5">
    <location>
        <begin position="41"/>
        <end position="83"/>
    </location>
</feature>
<dbReference type="GO" id="GO:0005737">
    <property type="term" value="C:cytoplasm"/>
    <property type="evidence" value="ECO:0007669"/>
    <property type="project" value="TreeGrafter"/>
</dbReference>
<dbReference type="PROSITE" id="PS50021">
    <property type="entry name" value="CH"/>
    <property type="match status" value="1"/>
</dbReference>
<evidence type="ECO:0000256" key="3">
    <source>
        <dbReference type="ARBA" id="ARBA00023203"/>
    </source>
</evidence>
<accession>A0AAE0GH08</accession>
<dbReference type="Proteomes" id="UP001190700">
    <property type="component" value="Unassembled WGS sequence"/>
</dbReference>
<keyword evidence="8" id="KW-1185">Reference proteome</keyword>
<dbReference type="GO" id="GO:0051017">
    <property type="term" value="P:actin filament bundle assembly"/>
    <property type="evidence" value="ECO:0007669"/>
    <property type="project" value="InterPro"/>
</dbReference>
<keyword evidence="4" id="KW-0175">Coiled coil</keyword>
<sequence>MYKKNATPKGFTPQPPADAGSLNFYFSKRIAAELASLPRNFEEPLSRAPSVSPTRQSLQGTILPPLPGGPSPENFQAFTPHPTYTVSSLSGKSNTLIPSTDAAASPSPASQQAHDLFNTYFHTEKVAEGLAGALTKSAPNAKLDVMFRLGDPRSADSSHSHTSVKSFQSEGKPNGWRRDAYVLDKVVAKMLGDVSEGGLGLAGGKSVHVEQPPVEATSAPEPEGLGFLKLREEEKRDHFTPLLSDSPSLAEDPVLQAEYAQASFGLMLDELAAQLGAVCPAHGRIVRNVNVAMANFYHKMAERALHDRKYAEQRLEEAEKERAAQQVIMEKLNTVSRRMNVDMVKGLQGREADGIGDGWCPTPTSASACMTWFMSAVGEWGRAEDRLETPHDVDANPLLHVDAPEEKPAAALPTVEMDTSRTVDTVTSMSSASTVLPSHVMIYGQKQENLAMKKLCLIGAKSQADAELVDPLAENTSIEGEQELAREQELFTERIQAIKEAMATPHTENRLMKELFKAQKENSSLKEDKQKLIVEVVNMLRRARSILVHTKTEKPPVAKGETAEILNQAIKSLKMVQGSQTEEQQLDPRNRKHIEFVNSVLKAAEQACGAGEMGGGLAFRKEFHSSLEAQMSAWLLSLASVVAREKEQEEKHGKKPTARSHALGDAQNTLGRVIKRWQHTMLSISLSFWRNMVKGLKKKRQVLGRFFKKMLEKRTSPQHCFEIWMHITRQAKTGNEMQSIKQDTKKQRARIVELEELVKVNANDVNRLEQELGRCKQELRVANEALVENVAAKDAETKLVNLQKLLMPCAQIALALGDAAIMSCSRNLQNMRLLADATQMCEAFGLDLFNYKDTITIQLCGMRAAARGRDSADMNSLKARDEDLEGDAVDDDNLFRQRVQRVETMRPDHMLMHWANLHLKMYSMEHAEKKSDDISLKNFDTDLADGKKFAQMLTSIQPSAVTGTPELHNTLDPIRRVQLVFEAASKLKRPVKSIQMSSALKASTIPEESSVVSEYNAAFLAQLFTSNPGLHQRGQTQEVLEKMTDAIESVSTAWQRRLRPWLEVLTQFQSVDEERLVFDDVSQKLVDTLPEGSEMQKRVRVKAESLAKARRDLASAKAPQEAEYLQYAHECVENAAVLSNLSVVAAAASDKVQVGVELYNKIQARVYEFGWETLQAKLESREIALTNINLEKEVL</sequence>
<dbReference type="InterPro" id="IPR039959">
    <property type="entry name" value="Fimbrin/Plastin"/>
</dbReference>
<dbReference type="PANTHER" id="PTHR19961">
    <property type="entry name" value="FIMBRIN/PLASTIN"/>
    <property type="match status" value="1"/>
</dbReference>
<name>A0AAE0GH08_9CHLO</name>
<evidence type="ECO:0000256" key="2">
    <source>
        <dbReference type="ARBA" id="ARBA00022737"/>
    </source>
</evidence>
<dbReference type="GO" id="GO:0051639">
    <property type="term" value="P:actin filament network formation"/>
    <property type="evidence" value="ECO:0007669"/>
    <property type="project" value="TreeGrafter"/>
</dbReference>
<dbReference type="GO" id="GO:0051015">
    <property type="term" value="F:actin filament binding"/>
    <property type="evidence" value="ECO:0007669"/>
    <property type="project" value="InterPro"/>
</dbReference>
<feature type="compositionally biased region" description="Polar residues" evidence="5">
    <location>
        <begin position="49"/>
        <end position="60"/>
    </location>
</feature>
<organism evidence="7 8">
    <name type="scientific">Cymbomonas tetramitiformis</name>
    <dbReference type="NCBI Taxonomy" id="36881"/>
    <lineage>
        <taxon>Eukaryota</taxon>
        <taxon>Viridiplantae</taxon>
        <taxon>Chlorophyta</taxon>
        <taxon>Pyramimonadophyceae</taxon>
        <taxon>Pyramimonadales</taxon>
        <taxon>Pyramimonadaceae</taxon>
        <taxon>Cymbomonas</taxon>
    </lineage>
</organism>
<dbReference type="PANTHER" id="PTHR19961:SF80">
    <property type="entry name" value="CALPONIN-HOMOLOGY (CH) DOMAIN-CONTAINING PROTEIN"/>
    <property type="match status" value="1"/>
</dbReference>
<keyword evidence="2" id="KW-0677">Repeat</keyword>
<evidence type="ECO:0000313" key="7">
    <source>
        <dbReference type="EMBL" id="KAK3277857.1"/>
    </source>
</evidence>
<feature type="coiled-coil region" evidence="4">
    <location>
        <begin position="301"/>
        <end position="335"/>
    </location>
</feature>
<dbReference type="EMBL" id="LGRX02005832">
    <property type="protein sequence ID" value="KAK3277857.1"/>
    <property type="molecule type" value="Genomic_DNA"/>
</dbReference>
<feature type="non-terminal residue" evidence="7">
    <location>
        <position position="1195"/>
    </location>
</feature>
<dbReference type="Gene3D" id="1.10.418.10">
    <property type="entry name" value="Calponin-like domain"/>
    <property type="match status" value="1"/>
</dbReference>
<feature type="region of interest" description="Disordered" evidence="5">
    <location>
        <begin position="153"/>
        <end position="172"/>
    </location>
</feature>
<feature type="coiled-coil region" evidence="4">
    <location>
        <begin position="508"/>
        <end position="535"/>
    </location>
</feature>
<gene>
    <name evidence="7" type="ORF">CYMTET_14165</name>
</gene>
<reference evidence="7 8" key="1">
    <citation type="journal article" date="2015" name="Genome Biol. Evol.">
        <title>Comparative Genomics of a Bacterivorous Green Alga Reveals Evolutionary Causalities and Consequences of Phago-Mixotrophic Mode of Nutrition.</title>
        <authorList>
            <person name="Burns J.A."/>
            <person name="Paasch A."/>
            <person name="Narechania A."/>
            <person name="Kim E."/>
        </authorList>
    </citation>
    <scope>NUCLEOTIDE SEQUENCE [LARGE SCALE GENOMIC DNA]</scope>
    <source>
        <strain evidence="7 8">PLY_AMNH</strain>
    </source>
</reference>
<evidence type="ECO:0000256" key="4">
    <source>
        <dbReference type="SAM" id="Coils"/>
    </source>
</evidence>